<dbReference type="InterPro" id="IPR016185">
    <property type="entry name" value="PreATP-grasp_dom_sf"/>
</dbReference>
<dbReference type="InterPro" id="IPR010672">
    <property type="entry name" value="IMP_biosynth_PurP_N"/>
</dbReference>
<comment type="caution">
    <text evidence="2">The sequence shown here is derived from an EMBL/GenBank/DDBJ whole genome shotgun (WGS) entry which is preliminary data.</text>
</comment>
<evidence type="ECO:0000259" key="1">
    <source>
        <dbReference type="Pfam" id="PF06849"/>
    </source>
</evidence>
<protein>
    <submittedName>
        <fullName evidence="2">5-formaminoimidazole-4-carboxamide-1-(Beta)-D-ribofuranosyl 5'-monophosphate synthetase</fullName>
    </submittedName>
</protein>
<dbReference type="InterPro" id="IPR023656">
    <property type="entry name" value="IMP_biosynth_PurP"/>
</dbReference>
<organism evidence="2 3">
    <name type="scientific">Candidatus Daviesbacteria bacterium GW2011_GWF2_38_6</name>
    <dbReference type="NCBI Taxonomy" id="1618432"/>
    <lineage>
        <taxon>Bacteria</taxon>
        <taxon>Candidatus Daviesiibacteriota</taxon>
    </lineage>
</organism>
<evidence type="ECO:0000313" key="3">
    <source>
        <dbReference type="Proteomes" id="UP000034324"/>
    </source>
</evidence>
<sequence length="126" mass="14677">MGNKIYTIVTLGSHSALQILKGAKDEGFKTVVVATPDRISLYRSYSNFIDKILEINSWEEFPKLEKDLLKKNCIIIPHGSFVAYLGMDENKKMKVPYFGNKLVLDWEENRKMQREWMEKNRQASDC</sequence>
<evidence type="ECO:0000313" key="2">
    <source>
        <dbReference type="EMBL" id="KKQ78880.1"/>
    </source>
</evidence>
<dbReference type="PANTHER" id="PTHR38147">
    <property type="entry name" value="5-FORMAMINOIMIDAZOLE-4-CARBOXAMIDE-1-(BETA)-D-RIBOFURANOSYL 5'-MONOPHOSPHATE SYNTHETASE-RELATED"/>
    <property type="match status" value="1"/>
</dbReference>
<dbReference type="PANTHER" id="PTHR38147:SF2">
    <property type="entry name" value="5-FORMAMINOIMIDAZOLE-4-CARBOXAMIDE-1-(BETA)-D-RIBOFURANOSYL 5'-MONOPHOSPHATE SYNTHETASE"/>
    <property type="match status" value="1"/>
</dbReference>
<reference evidence="2 3" key="1">
    <citation type="journal article" date="2015" name="Nature">
        <title>rRNA introns, odd ribosomes, and small enigmatic genomes across a large radiation of phyla.</title>
        <authorList>
            <person name="Brown C.T."/>
            <person name="Hug L.A."/>
            <person name="Thomas B.C."/>
            <person name="Sharon I."/>
            <person name="Castelle C.J."/>
            <person name="Singh A."/>
            <person name="Wilkins M.J."/>
            <person name="Williams K.H."/>
            <person name="Banfield J.F."/>
        </authorList>
    </citation>
    <scope>NUCLEOTIDE SEQUENCE [LARGE SCALE GENOMIC DNA]</scope>
</reference>
<dbReference type="AlphaFoldDB" id="A0A0G0KTM1"/>
<name>A0A0G0KTM1_9BACT</name>
<gene>
    <name evidence="2" type="ORF">US99_C0009G0021</name>
</gene>
<dbReference type="GO" id="GO:0016879">
    <property type="term" value="F:ligase activity, forming carbon-nitrogen bonds"/>
    <property type="evidence" value="ECO:0007669"/>
    <property type="project" value="InterPro"/>
</dbReference>
<dbReference type="Gene3D" id="3.40.50.20">
    <property type="match status" value="1"/>
</dbReference>
<proteinExistence type="predicted"/>
<dbReference type="Proteomes" id="UP000034324">
    <property type="component" value="Unassembled WGS sequence"/>
</dbReference>
<dbReference type="PATRIC" id="fig|1618432.3.peg.161"/>
<feature type="domain" description="IMP biosynthesis enzyme PurP N-terminal" evidence="1">
    <location>
        <begin position="8"/>
        <end position="120"/>
    </location>
</feature>
<dbReference type="SUPFAM" id="SSF52440">
    <property type="entry name" value="PreATP-grasp domain"/>
    <property type="match status" value="1"/>
</dbReference>
<dbReference type="EMBL" id="LBVC01000009">
    <property type="protein sequence ID" value="KKQ78880.1"/>
    <property type="molecule type" value="Genomic_DNA"/>
</dbReference>
<dbReference type="Pfam" id="PF06849">
    <property type="entry name" value="DUF1246"/>
    <property type="match status" value="1"/>
</dbReference>
<dbReference type="GO" id="GO:0005524">
    <property type="term" value="F:ATP binding"/>
    <property type="evidence" value="ECO:0007669"/>
    <property type="project" value="InterPro"/>
</dbReference>
<dbReference type="GO" id="GO:0000287">
    <property type="term" value="F:magnesium ion binding"/>
    <property type="evidence" value="ECO:0007669"/>
    <property type="project" value="InterPro"/>
</dbReference>
<dbReference type="GO" id="GO:0006188">
    <property type="term" value="P:IMP biosynthetic process"/>
    <property type="evidence" value="ECO:0007669"/>
    <property type="project" value="InterPro"/>
</dbReference>
<accession>A0A0G0KTM1</accession>